<dbReference type="SUPFAM" id="SSF52402">
    <property type="entry name" value="Adenine nucleotide alpha hydrolases-like"/>
    <property type="match status" value="1"/>
</dbReference>
<dbReference type="InterPro" id="IPR006015">
    <property type="entry name" value="Universal_stress_UspA"/>
</dbReference>
<dbReference type="Gene3D" id="3.40.50.620">
    <property type="entry name" value="HUPs"/>
    <property type="match status" value="1"/>
</dbReference>
<keyword evidence="4" id="KW-1185">Reference proteome</keyword>
<evidence type="ECO:0000313" key="3">
    <source>
        <dbReference type="EMBL" id="UWZ79321.1"/>
    </source>
</evidence>
<reference evidence="3" key="1">
    <citation type="journal article" date="2022" name="Environ. Microbiol.">
        <title>Geoalkalibacter halelectricus SAP #1 sp. nov. possessing extracellular electron transfer and mineral#reducing capabilities from a haloalkaline environment.</title>
        <authorList>
            <person name="Yadav S."/>
            <person name="Singh R."/>
            <person name="Sundharam S.S."/>
            <person name="Chaudhary S."/>
            <person name="Krishnamurthi S."/>
            <person name="Patil S.A."/>
        </authorList>
    </citation>
    <scope>NUCLEOTIDE SEQUENCE</scope>
    <source>
        <strain evidence="3">SAP-1</strain>
    </source>
</reference>
<dbReference type="CDD" id="cd00293">
    <property type="entry name" value="USP-like"/>
    <property type="match status" value="1"/>
</dbReference>
<dbReference type="PANTHER" id="PTHR46268:SF6">
    <property type="entry name" value="UNIVERSAL STRESS PROTEIN UP12"/>
    <property type="match status" value="1"/>
</dbReference>
<dbReference type="PANTHER" id="PTHR46268">
    <property type="entry name" value="STRESS RESPONSE PROTEIN NHAX"/>
    <property type="match status" value="1"/>
</dbReference>
<dbReference type="PRINTS" id="PR01438">
    <property type="entry name" value="UNVRSLSTRESS"/>
</dbReference>
<dbReference type="InterPro" id="IPR006016">
    <property type="entry name" value="UspA"/>
</dbReference>
<dbReference type="Pfam" id="PF00582">
    <property type="entry name" value="Usp"/>
    <property type="match status" value="1"/>
</dbReference>
<dbReference type="Proteomes" id="UP001060414">
    <property type="component" value="Chromosome"/>
</dbReference>
<dbReference type="InterPro" id="IPR014729">
    <property type="entry name" value="Rossmann-like_a/b/a_fold"/>
</dbReference>
<name>A0ABY5ZJM4_9BACT</name>
<dbReference type="RefSeq" id="WP_260747677.1">
    <property type="nucleotide sequence ID" value="NZ_CP092109.1"/>
</dbReference>
<accession>A0ABY5ZJM4</accession>
<protein>
    <submittedName>
        <fullName evidence="3">Universal stress protein</fullName>
    </submittedName>
</protein>
<proteinExistence type="inferred from homology"/>
<evidence type="ECO:0000259" key="2">
    <source>
        <dbReference type="Pfam" id="PF00582"/>
    </source>
</evidence>
<dbReference type="EMBL" id="CP092109">
    <property type="protein sequence ID" value="UWZ79321.1"/>
    <property type="molecule type" value="Genomic_DNA"/>
</dbReference>
<comment type="similarity">
    <text evidence="1">Belongs to the universal stress protein A family.</text>
</comment>
<feature type="domain" description="UspA" evidence="2">
    <location>
        <begin position="3"/>
        <end position="155"/>
    </location>
</feature>
<evidence type="ECO:0000256" key="1">
    <source>
        <dbReference type="ARBA" id="ARBA00008791"/>
    </source>
</evidence>
<evidence type="ECO:0000313" key="4">
    <source>
        <dbReference type="Proteomes" id="UP001060414"/>
    </source>
</evidence>
<organism evidence="3 4">
    <name type="scientific">Geoalkalibacter halelectricus</name>
    <dbReference type="NCBI Taxonomy" id="2847045"/>
    <lineage>
        <taxon>Bacteria</taxon>
        <taxon>Pseudomonadati</taxon>
        <taxon>Thermodesulfobacteriota</taxon>
        <taxon>Desulfuromonadia</taxon>
        <taxon>Desulfuromonadales</taxon>
        <taxon>Geoalkalibacteraceae</taxon>
        <taxon>Geoalkalibacter</taxon>
    </lineage>
</organism>
<sequence length="157" mass="17199">MLKILLALDLSPHSLRAAEYVARVAPHLDGCQVTALVVSSGIPYSAQQVPPPQAEETEPELHGDEDHLQEMREVRSLLDEVRSLLLKSGLPEERLQTRIKPLGRGIALDILDEARNHDCDTIVVGRRGLSKVKSLLLGSISSTIVQNAEGLTVWVVE</sequence>
<gene>
    <name evidence="3" type="ORF">L9S41_16810</name>
</gene>